<sequence>MATPSPALPEWVLWFSALAPAGAAVVTASAAMAVGVVAYRQWRVAREKLVLDLFDRRFAWYVDYKEQLMKPLSNTRQNIVDAYLAQSRLSDESRFLFGGEILATTMPTLNALQRVIMAVDIEAKKSEDPAAPVLHAKNEYIAIVGPQLENLPKLVLPYMRMHQKL</sequence>
<dbReference type="EMBL" id="JACYFU010000002">
    <property type="protein sequence ID" value="MBD8065181.1"/>
    <property type="molecule type" value="Genomic_DNA"/>
</dbReference>
<feature type="transmembrane region" description="Helical" evidence="1">
    <location>
        <begin position="12"/>
        <end position="39"/>
    </location>
</feature>
<protein>
    <submittedName>
        <fullName evidence="2">Uncharacterized protein</fullName>
    </submittedName>
</protein>
<evidence type="ECO:0000313" key="3">
    <source>
        <dbReference type="Proteomes" id="UP000654108"/>
    </source>
</evidence>
<keyword evidence="1" id="KW-0472">Membrane</keyword>
<dbReference type="AlphaFoldDB" id="A0A927FW92"/>
<keyword evidence="1" id="KW-0812">Transmembrane</keyword>
<evidence type="ECO:0000256" key="1">
    <source>
        <dbReference type="SAM" id="Phobius"/>
    </source>
</evidence>
<dbReference type="Proteomes" id="UP000654108">
    <property type="component" value="Unassembled WGS sequence"/>
</dbReference>
<name>A0A927FW92_9HYPH</name>
<keyword evidence="1" id="KW-1133">Transmembrane helix</keyword>
<reference evidence="2" key="1">
    <citation type="submission" date="2020-09" db="EMBL/GenBank/DDBJ databases">
        <title>Genome seq and assembly of Devosia sp.</title>
        <authorList>
            <person name="Chhetri G."/>
        </authorList>
    </citation>
    <scope>NUCLEOTIDE SEQUENCE</scope>
    <source>
        <strain evidence="2">PTR5</strain>
    </source>
</reference>
<organism evidence="2 3">
    <name type="scientific">Devosia oryzisoli</name>
    <dbReference type="NCBI Taxonomy" id="2774138"/>
    <lineage>
        <taxon>Bacteria</taxon>
        <taxon>Pseudomonadati</taxon>
        <taxon>Pseudomonadota</taxon>
        <taxon>Alphaproteobacteria</taxon>
        <taxon>Hyphomicrobiales</taxon>
        <taxon>Devosiaceae</taxon>
        <taxon>Devosia</taxon>
    </lineage>
</organism>
<keyword evidence="3" id="KW-1185">Reference proteome</keyword>
<comment type="caution">
    <text evidence="2">The sequence shown here is derived from an EMBL/GenBank/DDBJ whole genome shotgun (WGS) entry which is preliminary data.</text>
</comment>
<dbReference type="RefSeq" id="WP_191773888.1">
    <property type="nucleotide sequence ID" value="NZ_JACYFU010000002.1"/>
</dbReference>
<gene>
    <name evidence="2" type="ORF">IC608_06830</name>
</gene>
<evidence type="ECO:0000313" key="2">
    <source>
        <dbReference type="EMBL" id="MBD8065181.1"/>
    </source>
</evidence>
<accession>A0A927FW92</accession>
<proteinExistence type="predicted"/>